<evidence type="ECO:0000259" key="6">
    <source>
        <dbReference type="Pfam" id="PF05179"/>
    </source>
</evidence>
<dbReference type="InterPro" id="IPR031336">
    <property type="entry name" value="CDC73_C"/>
</dbReference>
<dbReference type="GO" id="GO:0000993">
    <property type="term" value="F:RNA polymerase II complex binding"/>
    <property type="evidence" value="ECO:0007669"/>
    <property type="project" value="TreeGrafter"/>
</dbReference>
<organism evidence="8 9">
    <name type="scientific">Saprolegnia parasitica (strain CBS 223.65)</name>
    <dbReference type="NCBI Taxonomy" id="695850"/>
    <lineage>
        <taxon>Eukaryota</taxon>
        <taxon>Sar</taxon>
        <taxon>Stramenopiles</taxon>
        <taxon>Oomycota</taxon>
        <taxon>Saprolegniomycetes</taxon>
        <taxon>Saprolegniales</taxon>
        <taxon>Saprolegniaceae</taxon>
        <taxon>Saprolegnia</taxon>
    </lineage>
</organism>
<dbReference type="STRING" id="695850.A0A067CJV3"/>
<dbReference type="OMA" id="FRPDYWN"/>
<evidence type="ECO:0000256" key="2">
    <source>
        <dbReference type="ARBA" id="ARBA00010427"/>
    </source>
</evidence>
<evidence type="ECO:0000256" key="1">
    <source>
        <dbReference type="ARBA" id="ARBA00004123"/>
    </source>
</evidence>
<accession>A0A067CJV3</accession>
<gene>
    <name evidence="8" type="ORF">SPRG_06014</name>
</gene>
<dbReference type="Pfam" id="PF16050">
    <property type="entry name" value="CDC73_N"/>
    <property type="match status" value="1"/>
</dbReference>
<protein>
    <recommendedName>
        <fullName evidence="10">Cell division control protein 73 C-terminal domain-containing protein</fullName>
    </recommendedName>
</protein>
<dbReference type="VEuPathDB" id="FungiDB:SPRG_06014"/>
<evidence type="ECO:0000259" key="7">
    <source>
        <dbReference type="Pfam" id="PF16050"/>
    </source>
</evidence>
<keyword evidence="9" id="KW-1185">Reference proteome</keyword>
<evidence type="ECO:0000256" key="4">
    <source>
        <dbReference type="ARBA" id="ARBA00023242"/>
    </source>
</evidence>
<proteinExistence type="inferred from homology"/>
<dbReference type="Proteomes" id="UP000030745">
    <property type="component" value="Unassembled WGS sequence"/>
</dbReference>
<keyword evidence="4" id="KW-0539">Nucleus</keyword>
<feature type="domain" description="Paf1 complex subunit Cdc73 N-terminal" evidence="7">
    <location>
        <begin position="1"/>
        <end position="150"/>
    </location>
</feature>
<evidence type="ECO:0000313" key="9">
    <source>
        <dbReference type="Proteomes" id="UP000030745"/>
    </source>
</evidence>
<sequence>MADALDHVRAAVIANRPIEVEGSDVVFCTIDTETGAKSVASRLPGDTPTAFHSKATKKSYDLLAVVTCVQYADLTFAEYLPKCRAISASLVSTVDKKELIAYLKGDIDSSVQVYEPTTAPKRKAVDEAPSAPDVKVSTDAMQGSPKKKAKETPVQNAQDEALKRILAREYTHRDRTTMMTTPKSFENVLTIFETLLKEEKDKMDKSSGKPSLLMHQVKQVLPLKVAMKNKIPDIPIIVVPAGVSDLINLLNAKDFLEDGAYITTAQKKAEGCRKSASILINYTDNEETHQFRIVDSVARLNDKEWKSIVGVIVSGQTWQFKDWKWNFPMEARYERSSLSSSIVNATICICLACGIHIYSHGTTLNEEIKKWDVKILMIHPHKRHLDKVAAREFWAHLFAHIKHRVMT</sequence>
<evidence type="ECO:0000313" key="8">
    <source>
        <dbReference type="EMBL" id="KDO29475.1"/>
    </source>
</evidence>
<dbReference type="InterPro" id="IPR032041">
    <property type="entry name" value="Cdc73_N"/>
</dbReference>
<dbReference type="InterPro" id="IPR038103">
    <property type="entry name" value="CDC73_C_sf"/>
</dbReference>
<dbReference type="GO" id="GO:0032968">
    <property type="term" value="P:positive regulation of transcription elongation by RNA polymerase II"/>
    <property type="evidence" value="ECO:0007669"/>
    <property type="project" value="TreeGrafter"/>
</dbReference>
<dbReference type="PANTHER" id="PTHR12466:SF8">
    <property type="entry name" value="PARAFIBROMIN"/>
    <property type="match status" value="1"/>
</dbReference>
<dbReference type="GO" id="GO:0016593">
    <property type="term" value="C:Cdc73/Paf1 complex"/>
    <property type="evidence" value="ECO:0007669"/>
    <property type="project" value="InterPro"/>
</dbReference>
<dbReference type="EMBL" id="KK583206">
    <property type="protein sequence ID" value="KDO29475.1"/>
    <property type="molecule type" value="Genomic_DNA"/>
</dbReference>
<comment type="subcellular location">
    <subcellularLocation>
        <location evidence="1">Nucleus</location>
    </subcellularLocation>
</comment>
<keyword evidence="3" id="KW-0804">Transcription</keyword>
<dbReference type="Pfam" id="PF05179">
    <property type="entry name" value="CDC73_C"/>
    <property type="match status" value="1"/>
</dbReference>
<dbReference type="OrthoDB" id="2186602at2759"/>
<dbReference type="Gene3D" id="3.40.50.11990">
    <property type="entry name" value="RNA polymerase II accessory factor, Cdc73 C-terminal domain"/>
    <property type="match status" value="1"/>
</dbReference>
<reference evidence="8 9" key="1">
    <citation type="journal article" date="2013" name="PLoS Genet.">
        <title>Distinctive expansion of potential virulence genes in the genome of the oomycete fish pathogen Saprolegnia parasitica.</title>
        <authorList>
            <person name="Jiang R.H."/>
            <person name="de Bruijn I."/>
            <person name="Haas B.J."/>
            <person name="Belmonte R."/>
            <person name="Lobach L."/>
            <person name="Christie J."/>
            <person name="van den Ackerveken G."/>
            <person name="Bottin A."/>
            <person name="Bulone V."/>
            <person name="Diaz-Moreno S.M."/>
            <person name="Dumas B."/>
            <person name="Fan L."/>
            <person name="Gaulin E."/>
            <person name="Govers F."/>
            <person name="Grenville-Briggs L.J."/>
            <person name="Horner N.R."/>
            <person name="Levin J.Z."/>
            <person name="Mammella M."/>
            <person name="Meijer H.J."/>
            <person name="Morris P."/>
            <person name="Nusbaum C."/>
            <person name="Oome S."/>
            <person name="Phillips A.J."/>
            <person name="van Rooyen D."/>
            <person name="Rzeszutek E."/>
            <person name="Saraiva M."/>
            <person name="Secombes C.J."/>
            <person name="Seidl M.F."/>
            <person name="Snel B."/>
            <person name="Stassen J.H."/>
            <person name="Sykes S."/>
            <person name="Tripathy S."/>
            <person name="van den Berg H."/>
            <person name="Vega-Arreguin J.C."/>
            <person name="Wawra S."/>
            <person name="Young S.K."/>
            <person name="Zeng Q."/>
            <person name="Dieguez-Uribeondo J."/>
            <person name="Russ C."/>
            <person name="Tyler B.M."/>
            <person name="van West P."/>
        </authorList>
    </citation>
    <scope>NUCLEOTIDE SEQUENCE [LARGE SCALE GENOMIC DNA]</scope>
    <source>
        <strain evidence="8 9">CBS 223.65</strain>
    </source>
</reference>
<dbReference type="GeneID" id="24128380"/>
<evidence type="ECO:0000256" key="3">
    <source>
        <dbReference type="ARBA" id="ARBA00023163"/>
    </source>
</evidence>
<dbReference type="KEGG" id="spar:SPRG_06014"/>
<evidence type="ECO:0008006" key="10">
    <source>
        <dbReference type="Google" id="ProtNLM"/>
    </source>
</evidence>
<feature type="domain" description="Cell division control protein 73 C-terminal" evidence="6">
    <location>
        <begin position="235"/>
        <end position="397"/>
    </location>
</feature>
<dbReference type="RefSeq" id="XP_012199972.1">
    <property type="nucleotide sequence ID" value="XM_012344582.1"/>
</dbReference>
<comment type="similarity">
    <text evidence="2">Belongs to the CDC73 family.</text>
</comment>
<evidence type="ECO:0000256" key="5">
    <source>
        <dbReference type="SAM" id="MobiDB-lite"/>
    </source>
</evidence>
<dbReference type="AlphaFoldDB" id="A0A067CJV3"/>
<name>A0A067CJV3_SAPPC</name>
<feature type="region of interest" description="Disordered" evidence="5">
    <location>
        <begin position="118"/>
        <end position="158"/>
    </location>
</feature>
<dbReference type="GO" id="GO:0006368">
    <property type="term" value="P:transcription elongation by RNA polymerase II"/>
    <property type="evidence" value="ECO:0007669"/>
    <property type="project" value="InterPro"/>
</dbReference>
<dbReference type="PANTHER" id="PTHR12466">
    <property type="entry name" value="CDC73 DOMAIN PROTEIN"/>
    <property type="match status" value="1"/>
</dbReference>
<dbReference type="InterPro" id="IPR007852">
    <property type="entry name" value="Cdc73/Parafibromin"/>
</dbReference>